<organism evidence="4 5">
    <name type="scientific">Streptomyces kasugaensis</name>
    <dbReference type="NCBI Taxonomy" id="1946"/>
    <lineage>
        <taxon>Bacteria</taxon>
        <taxon>Bacillati</taxon>
        <taxon>Actinomycetota</taxon>
        <taxon>Actinomycetes</taxon>
        <taxon>Kitasatosporales</taxon>
        <taxon>Streptomycetaceae</taxon>
        <taxon>Streptomyces</taxon>
    </lineage>
</organism>
<feature type="compositionally biased region" description="Low complexity" evidence="3">
    <location>
        <begin position="1"/>
        <end position="11"/>
    </location>
</feature>
<dbReference type="InterPro" id="IPR002347">
    <property type="entry name" value="SDR_fam"/>
</dbReference>
<dbReference type="InterPro" id="IPR053241">
    <property type="entry name" value="NADPH_pterin_aldehyde_rdct"/>
</dbReference>
<feature type="region of interest" description="Disordered" evidence="3">
    <location>
        <begin position="1"/>
        <end position="39"/>
    </location>
</feature>
<dbReference type="OrthoDB" id="4150292at2"/>
<evidence type="ECO:0000256" key="3">
    <source>
        <dbReference type="SAM" id="MobiDB-lite"/>
    </source>
</evidence>
<protein>
    <submittedName>
        <fullName evidence="4">SDR family oxidoreductase</fullName>
    </submittedName>
</protein>
<reference evidence="4 5" key="1">
    <citation type="submission" date="2019-02" db="EMBL/GenBank/DDBJ databases">
        <title>Draft Genome Sequence of Streptomyces sp. AM-2504, identified by 16S rRNA comparative analysis as a Streptomyces Kasugaensis strain.</title>
        <authorList>
            <person name="Napolioni V."/>
            <person name="Giuliodori A.M."/>
            <person name="Spurio R."/>
            <person name="Fabbretti A."/>
        </authorList>
    </citation>
    <scope>NUCLEOTIDE SEQUENCE [LARGE SCALE GENOMIC DNA]</scope>
    <source>
        <strain evidence="4 5">AM-2504</strain>
    </source>
</reference>
<dbReference type="Pfam" id="PF00106">
    <property type="entry name" value="adh_short"/>
    <property type="match status" value="1"/>
</dbReference>
<sequence>MPGPPGTARAGPPHRPAPPGAGRPNRKDDAALTTDRTDRTSPVVISGVSRGLGAALARRFAELGRPVAGCARDRAALAALRADLGPGHLVSAVDVTDADAVARWAAEVGERLGAPGLVVANAGHITAQAPVWEVPPAEFEHMMRVNVVGVYAMARAFLPLLGDGGTLVSVSSGWGRNPRGLLAAYTAAKFAVEGFTRAVAQETGALRPGVTAVSLDPGGGVDTDMLATCLPDEHSQYEGPREWALRAADYLLHHVPAAPNGAALTVPSG</sequence>
<dbReference type="EMBL" id="SIXH01000083">
    <property type="protein sequence ID" value="TBO59389.1"/>
    <property type="molecule type" value="Genomic_DNA"/>
</dbReference>
<evidence type="ECO:0000313" key="5">
    <source>
        <dbReference type="Proteomes" id="UP000292452"/>
    </source>
</evidence>
<feature type="compositionally biased region" description="Basic and acidic residues" evidence="3">
    <location>
        <begin position="25"/>
        <end position="39"/>
    </location>
</feature>
<dbReference type="InterPro" id="IPR036291">
    <property type="entry name" value="NAD(P)-bd_dom_sf"/>
</dbReference>
<dbReference type="PROSITE" id="PS00061">
    <property type="entry name" value="ADH_SHORT"/>
    <property type="match status" value="1"/>
</dbReference>
<proteinExistence type="inferred from homology"/>
<dbReference type="SUPFAM" id="SSF51735">
    <property type="entry name" value="NAD(P)-binding Rossmann-fold domains"/>
    <property type="match status" value="1"/>
</dbReference>
<comment type="similarity">
    <text evidence="1 2">Belongs to the short-chain dehydrogenases/reductases (SDR) family.</text>
</comment>
<dbReference type="PRINTS" id="PR00081">
    <property type="entry name" value="GDHRDH"/>
</dbReference>
<keyword evidence="5" id="KW-1185">Reference proteome</keyword>
<evidence type="ECO:0000313" key="4">
    <source>
        <dbReference type="EMBL" id="TBO59389.1"/>
    </source>
</evidence>
<dbReference type="Gene3D" id="3.40.50.720">
    <property type="entry name" value="NAD(P)-binding Rossmann-like Domain"/>
    <property type="match status" value="1"/>
</dbReference>
<dbReference type="PRINTS" id="PR00080">
    <property type="entry name" value="SDRFAMILY"/>
</dbReference>
<dbReference type="PANTHER" id="PTHR45267:SF2">
    <property type="entry name" value="NADPH-DEPENDENT PTERIN ALDEHYDE REDUCTASE"/>
    <property type="match status" value="1"/>
</dbReference>
<dbReference type="CDD" id="cd05233">
    <property type="entry name" value="SDR_c"/>
    <property type="match status" value="1"/>
</dbReference>
<dbReference type="Proteomes" id="UP000292452">
    <property type="component" value="Unassembled WGS sequence"/>
</dbReference>
<gene>
    <name evidence="4" type="ORF">EYS09_12340</name>
</gene>
<evidence type="ECO:0000256" key="2">
    <source>
        <dbReference type="RuleBase" id="RU000363"/>
    </source>
</evidence>
<dbReference type="AlphaFoldDB" id="A0A4Q9HXU9"/>
<comment type="caution">
    <text evidence="4">The sequence shown here is derived from an EMBL/GenBank/DDBJ whole genome shotgun (WGS) entry which is preliminary data.</text>
</comment>
<accession>A0A4Q9HXU9</accession>
<name>A0A4Q9HXU9_STRKA</name>
<dbReference type="PANTHER" id="PTHR45267">
    <property type="match status" value="1"/>
</dbReference>
<evidence type="ECO:0000256" key="1">
    <source>
        <dbReference type="ARBA" id="ARBA00006484"/>
    </source>
</evidence>
<dbReference type="InterPro" id="IPR020904">
    <property type="entry name" value="Sc_DH/Rdtase_CS"/>
</dbReference>